<dbReference type="PANTHER" id="PTHR33608">
    <property type="entry name" value="BLL2464 PROTEIN"/>
    <property type="match status" value="1"/>
</dbReference>
<dbReference type="RefSeq" id="WP_382415311.1">
    <property type="nucleotide sequence ID" value="NZ_AP031500.1"/>
</dbReference>
<sequence>MGANKPAINALGRAQGAYCDMGNLLRARFAARELNLFARRPARSMQSGRLRTRFRGRGVDFEEVRLYQAGDDIRAIDWRVTARTQVPHTKLYSEERERPVYILCDQRPDMFFGSVNCFKSVLACHISALLSWAALEGGDRLGALVFNDQEFRDLRPKRSKHTVLAGLQLLQSFNHRLTSPLGSGPLTLAQMLKDTRRIAKPGSALFIVSDLHDLDAETEKQLFHLHRHLDITLIRTHDPLEHAISGSGQLTITNGHDRQQLPVGDKRFQRQYRELNQRREQQLSDTTARLGLEVIDISTSDDPVERLRQRFGRQQRQSSSKRTP</sequence>
<evidence type="ECO:0000259" key="1">
    <source>
        <dbReference type="Pfam" id="PF01882"/>
    </source>
</evidence>
<proteinExistence type="predicted"/>
<dbReference type="Pfam" id="PF01882">
    <property type="entry name" value="DUF58"/>
    <property type="match status" value="1"/>
</dbReference>
<comment type="caution">
    <text evidence="2">The sequence shown here is derived from an EMBL/GenBank/DDBJ whole genome shotgun (WGS) entry which is preliminary data.</text>
</comment>
<protein>
    <submittedName>
        <fullName evidence="2">DUF58 domain-containing protein</fullName>
    </submittedName>
</protein>
<dbReference type="PANTHER" id="PTHR33608:SF12">
    <property type="entry name" value="DUF58 DOMAIN-CONTAINING PROTEIN"/>
    <property type="match status" value="1"/>
</dbReference>
<dbReference type="Proteomes" id="UP001595548">
    <property type="component" value="Unassembled WGS sequence"/>
</dbReference>
<reference evidence="3" key="1">
    <citation type="journal article" date="2019" name="Int. J. Syst. Evol. Microbiol.">
        <title>The Global Catalogue of Microorganisms (GCM) 10K type strain sequencing project: providing services to taxonomists for standard genome sequencing and annotation.</title>
        <authorList>
            <consortium name="The Broad Institute Genomics Platform"/>
            <consortium name="The Broad Institute Genome Sequencing Center for Infectious Disease"/>
            <person name="Wu L."/>
            <person name="Ma J."/>
        </authorList>
    </citation>
    <scope>NUCLEOTIDE SEQUENCE [LARGE SCALE GENOMIC DNA]</scope>
    <source>
        <strain evidence="3">KCTC 52141</strain>
    </source>
</reference>
<gene>
    <name evidence="2" type="ORF">ACFOEB_06560</name>
</gene>
<dbReference type="InterPro" id="IPR002881">
    <property type="entry name" value="DUF58"/>
</dbReference>
<name>A0ABV7HMC3_9GAMM</name>
<keyword evidence="3" id="KW-1185">Reference proteome</keyword>
<feature type="domain" description="DUF58" evidence="1">
    <location>
        <begin position="63"/>
        <end position="279"/>
    </location>
</feature>
<dbReference type="EMBL" id="JBHRTL010000006">
    <property type="protein sequence ID" value="MFC3154862.1"/>
    <property type="molecule type" value="Genomic_DNA"/>
</dbReference>
<organism evidence="2 3">
    <name type="scientific">Gilvimarinus japonicus</name>
    <dbReference type="NCBI Taxonomy" id="1796469"/>
    <lineage>
        <taxon>Bacteria</taxon>
        <taxon>Pseudomonadati</taxon>
        <taxon>Pseudomonadota</taxon>
        <taxon>Gammaproteobacteria</taxon>
        <taxon>Cellvibrionales</taxon>
        <taxon>Cellvibrionaceae</taxon>
        <taxon>Gilvimarinus</taxon>
    </lineage>
</organism>
<evidence type="ECO:0000313" key="2">
    <source>
        <dbReference type="EMBL" id="MFC3154862.1"/>
    </source>
</evidence>
<evidence type="ECO:0000313" key="3">
    <source>
        <dbReference type="Proteomes" id="UP001595548"/>
    </source>
</evidence>
<accession>A0ABV7HMC3</accession>